<dbReference type="GO" id="GO:0005524">
    <property type="term" value="F:ATP binding"/>
    <property type="evidence" value="ECO:0007669"/>
    <property type="project" value="UniProtKB-KW"/>
</dbReference>
<evidence type="ECO:0000256" key="6">
    <source>
        <dbReference type="ARBA" id="ARBA00005159"/>
    </source>
</evidence>
<dbReference type="InterPro" id="IPR003203">
    <property type="entry name" value="CobU/CobP"/>
</dbReference>
<protein>
    <recommendedName>
        <fullName evidence="16">Adenosylcobinamide kinase</fullName>
        <ecNumber evidence="8">2.7.1.156</ecNumber>
        <ecNumber evidence="9">2.7.7.62</ecNumber>
    </recommendedName>
    <alternativeName>
        <fullName evidence="17">Adenosylcobinamide-phosphate guanylyltransferase</fullName>
    </alternativeName>
</protein>
<comment type="catalytic activity">
    <reaction evidence="1">
        <text>adenosylcob(III)inamide + ATP = adenosylcob(III)inamide phosphate + ADP + H(+)</text>
        <dbReference type="Rhea" id="RHEA:15769"/>
        <dbReference type="ChEBI" id="CHEBI:2480"/>
        <dbReference type="ChEBI" id="CHEBI:15378"/>
        <dbReference type="ChEBI" id="CHEBI:30616"/>
        <dbReference type="ChEBI" id="CHEBI:58502"/>
        <dbReference type="ChEBI" id="CHEBI:456216"/>
        <dbReference type="EC" id="2.7.1.156"/>
    </reaction>
</comment>
<comment type="pathway">
    <text evidence="6">Cofactor biosynthesis; adenosylcobalamin biosynthesis; adenosylcobalamin from cob(II)yrinate a,c-diamide: step 5/7.</text>
</comment>
<dbReference type="AlphaFoldDB" id="A0A0F9UNA0"/>
<dbReference type="EC" id="2.7.1.156" evidence="8"/>
<dbReference type="Pfam" id="PF02283">
    <property type="entry name" value="CobU"/>
    <property type="match status" value="1"/>
</dbReference>
<evidence type="ECO:0000256" key="10">
    <source>
        <dbReference type="ARBA" id="ARBA00022573"/>
    </source>
</evidence>
<evidence type="ECO:0000256" key="1">
    <source>
        <dbReference type="ARBA" id="ARBA00000312"/>
    </source>
</evidence>
<dbReference type="PIRSF" id="PIRSF006135">
    <property type="entry name" value="CobU"/>
    <property type="match status" value="1"/>
</dbReference>
<dbReference type="GO" id="GO:0008820">
    <property type="term" value="F:cobinamide phosphate guanylyltransferase activity"/>
    <property type="evidence" value="ECO:0007669"/>
    <property type="project" value="UniProtKB-EC"/>
</dbReference>
<dbReference type="PANTHER" id="PTHR34848:SF1">
    <property type="entry name" value="BIFUNCTIONAL ADENOSYLCOBALAMIN BIOSYNTHESIS PROTEIN COBU"/>
    <property type="match status" value="1"/>
</dbReference>
<evidence type="ECO:0000256" key="3">
    <source>
        <dbReference type="ARBA" id="ARBA00001522"/>
    </source>
</evidence>
<evidence type="ECO:0000256" key="16">
    <source>
        <dbReference type="ARBA" id="ARBA00029570"/>
    </source>
</evidence>
<evidence type="ECO:0000256" key="15">
    <source>
        <dbReference type="ARBA" id="ARBA00023134"/>
    </source>
</evidence>
<accession>A0A0F9UNA0</accession>
<comment type="caution">
    <text evidence="18">The sequence shown here is derived from an EMBL/GenBank/DDBJ whole genome shotgun (WGS) entry which is preliminary data.</text>
</comment>
<evidence type="ECO:0000313" key="18">
    <source>
        <dbReference type="EMBL" id="KKN94565.1"/>
    </source>
</evidence>
<organism evidence="18">
    <name type="scientific">marine sediment metagenome</name>
    <dbReference type="NCBI Taxonomy" id="412755"/>
    <lineage>
        <taxon>unclassified sequences</taxon>
        <taxon>metagenomes</taxon>
        <taxon>ecological metagenomes</taxon>
    </lineage>
</organism>
<evidence type="ECO:0000256" key="12">
    <source>
        <dbReference type="ARBA" id="ARBA00022741"/>
    </source>
</evidence>
<dbReference type="PANTHER" id="PTHR34848">
    <property type="match status" value="1"/>
</dbReference>
<dbReference type="GO" id="GO:0005525">
    <property type="term" value="F:GTP binding"/>
    <property type="evidence" value="ECO:0007669"/>
    <property type="project" value="UniProtKB-KW"/>
</dbReference>
<evidence type="ECO:0000256" key="7">
    <source>
        <dbReference type="ARBA" id="ARBA00007490"/>
    </source>
</evidence>
<keyword evidence="12" id="KW-0547">Nucleotide-binding</keyword>
<evidence type="ECO:0000256" key="14">
    <source>
        <dbReference type="ARBA" id="ARBA00022840"/>
    </source>
</evidence>
<dbReference type="GO" id="GO:0009236">
    <property type="term" value="P:cobalamin biosynthetic process"/>
    <property type="evidence" value="ECO:0007669"/>
    <property type="project" value="UniProtKB-KW"/>
</dbReference>
<evidence type="ECO:0000256" key="17">
    <source>
        <dbReference type="ARBA" id="ARBA00030571"/>
    </source>
</evidence>
<evidence type="ECO:0000256" key="13">
    <source>
        <dbReference type="ARBA" id="ARBA00022777"/>
    </source>
</evidence>
<evidence type="ECO:0000256" key="4">
    <source>
        <dbReference type="ARBA" id="ARBA00003889"/>
    </source>
</evidence>
<keyword evidence="15" id="KW-0342">GTP-binding</keyword>
<evidence type="ECO:0000256" key="8">
    <source>
        <dbReference type="ARBA" id="ARBA00012016"/>
    </source>
</evidence>
<comment type="pathway">
    <text evidence="5">Cofactor biosynthesis; adenosylcobalamin biosynthesis; adenosylcobalamin from cob(II)yrinate a,c-diamide: step 6/7.</text>
</comment>
<dbReference type="Gene3D" id="3.40.50.300">
    <property type="entry name" value="P-loop containing nucleotide triphosphate hydrolases"/>
    <property type="match status" value="1"/>
</dbReference>
<keyword evidence="13" id="KW-0418">Kinase</keyword>
<dbReference type="GO" id="GO:0043752">
    <property type="term" value="F:adenosylcobinamide kinase activity"/>
    <property type="evidence" value="ECO:0007669"/>
    <property type="project" value="UniProtKB-EC"/>
</dbReference>
<comment type="catalytic activity">
    <reaction evidence="3">
        <text>adenosylcob(III)inamide + GTP = adenosylcob(III)inamide phosphate + GDP + H(+)</text>
        <dbReference type="Rhea" id="RHEA:15765"/>
        <dbReference type="ChEBI" id="CHEBI:2480"/>
        <dbReference type="ChEBI" id="CHEBI:15378"/>
        <dbReference type="ChEBI" id="CHEBI:37565"/>
        <dbReference type="ChEBI" id="CHEBI:58189"/>
        <dbReference type="ChEBI" id="CHEBI:58502"/>
        <dbReference type="EC" id="2.7.1.156"/>
    </reaction>
</comment>
<proteinExistence type="inferred from homology"/>
<dbReference type="EMBL" id="LAZR01000077">
    <property type="protein sequence ID" value="KKN94565.1"/>
    <property type="molecule type" value="Genomic_DNA"/>
</dbReference>
<evidence type="ECO:0000256" key="11">
    <source>
        <dbReference type="ARBA" id="ARBA00022679"/>
    </source>
</evidence>
<keyword evidence="14" id="KW-0067">ATP-binding</keyword>
<sequence length="178" mass="18888">MDKITLVTGGAKSGKSLFAETHVRAYGLPLVYIATSQAFDTEMEDRIAAHKTQRGAGWDTVEEPLNLCGALARTDGAGARLVDCMTLWLSNVMHAELDWQAELEKVLQCLREQSSPVVLVTNEVGGGIVPMSALARRYRDASGLMNQRLGARAGHVVLVTCGLPLALKGSAAAPASLA</sequence>
<keyword evidence="11" id="KW-0808">Transferase</keyword>
<dbReference type="CDD" id="cd00544">
    <property type="entry name" value="CobU"/>
    <property type="match status" value="1"/>
</dbReference>
<keyword evidence="10" id="KW-0169">Cobalamin biosynthesis</keyword>
<name>A0A0F9UNA0_9ZZZZ</name>
<dbReference type="EC" id="2.7.7.62" evidence="9"/>
<comment type="catalytic activity">
    <reaction evidence="2">
        <text>adenosylcob(III)inamide phosphate + GTP + H(+) = adenosylcob(III)inamide-GDP + diphosphate</text>
        <dbReference type="Rhea" id="RHEA:22712"/>
        <dbReference type="ChEBI" id="CHEBI:15378"/>
        <dbReference type="ChEBI" id="CHEBI:33019"/>
        <dbReference type="ChEBI" id="CHEBI:37565"/>
        <dbReference type="ChEBI" id="CHEBI:58502"/>
        <dbReference type="ChEBI" id="CHEBI:60487"/>
        <dbReference type="EC" id="2.7.7.62"/>
    </reaction>
</comment>
<dbReference type="InterPro" id="IPR027417">
    <property type="entry name" value="P-loop_NTPase"/>
</dbReference>
<dbReference type="SUPFAM" id="SSF52540">
    <property type="entry name" value="P-loop containing nucleoside triphosphate hydrolases"/>
    <property type="match status" value="1"/>
</dbReference>
<evidence type="ECO:0000256" key="9">
    <source>
        <dbReference type="ARBA" id="ARBA00012523"/>
    </source>
</evidence>
<dbReference type="NCBIfam" id="NF004469">
    <property type="entry name" value="PRK05800.1"/>
    <property type="match status" value="1"/>
</dbReference>
<gene>
    <name evidence="18" type="ORF">LCGC14_0186410</name>
</gene>
<evidence type="ECO:0000256" key="5">
    <source>
        <dbReference type="ARBA" id="ARBA00004692"/>
    </source>
</evidence>
<comment type="function">
    <text evidence="4">Catalyzes ATP-dependent phosphorylation of adenosylcobinamide and addition of GMP to adenosylcobinamide phosphate.</text>
</comment>
<evidence type="ECO:0000256" key="2">
    <source>
        <dbReference type="ARBA" id="ARBA00000711"/>
    </source>
</evidence>
<comment type="similarity">
    <text evidence="7">Belongs to the CobU/CobP family.</text>
</comment>
<reference evidence="18" key="1">
    <citation type="journal article" date="2015" name="Nature">
        <title>Complex archaea that bridge the gap between prokaryotes and eukaryotes.</title>
        <authorList>
            <person name="Spang A."/>
            <person name="Saw J.H."/>
            <person name="Jorgensen S.L."/>
            <person name="Zaremba-Niedzwiedzka K."/>
            <person name="Martijn J."/>
            <person name="Lind A.E."/>
            <person name="van Eijk R."/>
            <person name="Schleper C."/>
            <person name="Guy L."/>
            <person name="Ettema T.J."/>
        </authorList>
    </citation>
    <scope>NUCLEOTIDE SEQUENCE</scope>
</reference>